<gene>
    <name evidence="2" type="ORF">KO481_06275</name>
</gene>
<sequence>MNRIFTRVFAVAATAGCLCVPAVAAANAAAPAQPTVRPVDAWSDYNSADNAWHAQSQAAEGQGAAAGAGIGCLVGGGVGGAAGVGVGLGVASIPLGIGGAVVGCGVGAATGAAIGAIAAGSNPALLAQEQHLKDQCYQVKPALECSNEWNPPSYDDN</sequence>
<evidence type="ECO:0008006" key="4">
    <source>
        <dbReference type="Google" id="ProtNLM"/>
    </source>
</evidence>
<evidence type="ECO:0000313" key="2">
    <source>
        <dbReference type="EMBL" id="MBU3061127.1"/>
    </source>
</evidence>
<name>A0ABS6ASW5_9NOCA</name>
<evidence type="ECO:0000313" key="3">
    <source>
        <dbReference type="Proteomes" id="UP000733379"/>
    </source>
</evidence>
<dbReference type="EMBL" id="JAHKNI010000002">
    <property type="protein sequence ID" value="MBU3061127.1"/>
    <property type="molecule type" value="Genomic_DNA"/>
</dbReference>
<proteinExistence type="predicted"/>
<keyword evidence="1" id="KW-0732">Signal</keyword>
<feature type="chain" id="PRO_5045171338" description="Glycine zipper domain-containing protein" evidence="1">
    <location>
        <begin position="25"/>
        <end position="157"/>
    </location>
</feature>
<comment type="caution">
    <text evidence="2">The sequence shown here is derived from an EMBL/GenBank/DDBJ whole genome shotgun (WGS) entry which is preliminary data.</text>
</comment>
<reference evidence="2 3" key="1">
    <citation type="submission" date="2021-06" db="EMBL/GenBank/DDBJ databases">
        <title>Actinomycetes sequencing.</title>
        <authorList>
            <person name="Shan Q."/>
        </authorList>
    </citation>
    <scope>NUCLEOTIDE SEQUENCE [LARGE SCALE GENOMIC DNA]</scope>
    <source>
        <strain evidence="2 3">NEAU-G5</strain>
    </source>
</reference>
<accession>A0ABS6ASW5</accession>
<keyword evidence="3" id="KW-1185">Reference proteome</keyword>
<organism evidence="2 3">
    <name type="scientific">Nocardia albiluteola</name>
    <dbReference type="NCBI Taxonomy" id="2842303"/>
    <lineage>
        <taxon>Bacteria</taxon>
        <taxon>Bacillati</taxon>
        <taxon>Actinomycetota</taxon>
        <taxon>Actinomycetes</taxon>
        <taxon>Mycobacteriales</taxon>
        <taxon>Nocardiaceae</taxon>
        <taxon>Nocardia</taxon>
    </lineage>
</organism>
<feature type="signal peptide" evidence="1">
    <location>
        <begin position="1"/>
        <end position="24"/>
    </location>
</feature>
<dbReference type="Proteomes" id="UP000733379">
    <property type="component" value="Unassembled WGS sequence"/>
</dbReference>
<dbReference type="RefSeq" id="WP_215916054.1">
    <property type="nucleotide sequence ID" value="NZ_JAHKNI010000002.1"/>
</dbReference>
<protein>
    <recommendedName>
        <fullName evidence="4">Glycine zipper domain-containing protein</fullName>
    </recommendedName>
</protein>
<evidence type="ECO:0000256" key="1">
    <source>
        <dbReference type="SAM" id="SignalP"/>
    </source>
</evidence>